<dbReference type="EMBL" id="CP022022">
    <property type="protein sequence ID" value="ASF42787.1"/>
    <property type="molecule type" value="Genomic_DNA"/>
</dbReference>
<sequence>MMVSEVTALRKAGELEEALHIALEEFKENDSNINKYSLGWVYYDFCKRAVAENDLDAFLQYAQDIKNLHFSTEEVLITDQLLWQYIKLFAQLRKMGRIALIDVLYESLKGMYFTMPSEAFSALAEQLHKAYKDRDEYLEVITDVMPFLRAEDLAPKSYQGTLITPLAEQIYRTYSKHILKSGDKEIITTFIPILHQWMQAHPEYNSLIYYYVEMCNFANIPM</sequence>
<dbReference type="AlphaFoldDB" id="A0A1Z4BNF3"/>
<dbReference type="Proteomes" id="UP000197007">
    <property type="component" value="Chromosome"/>
</dbReference>
<keyword evidence="2" id="KW-1185">Reference proteome</keyword>
<evidence type="ECO:0000313" key="1">
    <source>
        <dbReference type="EMBL" id="ASF42787.1"/>
    </source>
</evidence>
<reference evidence="2" key="1">
    <citation type="submission" date="2017-06" db="EMBL/GenBank/DDBJ databases">
        <title>Complete genome sequence of Capnocytophaga sp. KCOM 1579 (=ChDC OS43) isolated from a human refractory periapical abscess lesion.</title>
        <authorList>
            <person name="Kook J.-K."/>
            <person name="Park S.-N."/>
            <person name="Lim Y.K."/>
            <person name="Roh H."/>
        </authorList>
    </citation>
    <scope>NUCLEOTIDE SEQUENCE [LARGE SCALE GENOMIC DNA]</scope>
    <source>
        <strain evidence="2">ChDC OS43</strain>
    </source>
</reference>
<dbReference type="RefSeq" id="WP_088593883.1">
    <property type="nucleotide sequence ID" value="NZ_CP022022.1"/>
</dbReference>
<organism evidence="1 2">
    <name type="scientific">Capnocytophaga endodontalis</name>
    <dbReference type="NCBI Taxonomy" id="2708117"/>
    <lineage>
        <taxon>Bacteria</taxon>
        <taxon>Pseudomonadati</taxon>
        <taxon>Bacteroidota</taxon>
        <taxon>Flavobacteriia</taxon>
        <taxon>Flavobacteriales</taxon>
        <taxon>Flavobacteriaceae</taxon>
        <taxon>Capnocytophaga</taxon>
    </lineage>
</organism>
<gene>
    <name evidence="1" type="ORF">CBG49_06690</name>
</gene>
<protein>
    <submittedName>
        <fullName evidence="1">Uncharacterized protein</fullName>
    </submittedName>
</protein>
<dbReference type="KEGG" id="capn:CBG49_06690"/>
<name>A0A1Z4BNF3_9FLAO</name>
<evidence type="ECO:0000313" key="2">
    <source>
        <dbReference type="Proteomes" id="UP000197007"/>
    </source>
</evidence>
<proteinExistence type="predicted"/>
<accession>A0A1Z4BNF3</accession>